<dbReference type="PANTHER" id="PTHR31286:SF180">
    <property type="entry name" value="OS10G0362600 PROTEIN"/>
    <property type="match status" value="1"/>
</dbReference>
<evidence type="ECO:0008006" key="3">
    <source>
        <dbReference type="Google" id="ProtNLM"/>
    </source>
</evidence>
<evidence type="ECO:0000313" key="1">
    <source>
        <dbReference type="EMBL" id="KAF4400645.1"/>
    </source>
</evidence>
<dbReference type="EMBL" id="JAATIQ010000016">
    <property type="protein sequence ID" value="KAF4400645.1"/>
    <property type="molecule type" value="Genomic_DNA"/>
</dbReference>
<name>A0A7J6I093_CANSA</name>
<evidence type="ECO:0000313" key="2">
    <source>
        <dbReference type="Proteomes" id="UP000583929"/>
    </source>
</evidence>
<organism evidence="1 2">
    <name type="scientific">Cannabis sativa</name>
    <name type="common">Hemp</name>
    <name type="synonym">Marijuana</name>
    <dbReference type="NCBI Taxonomy" id="3483"/>
    <lineage>
        <taxon>Eukaryota</taxon>
        <taxon>Viridiplantae</taxon>
        <taxon>Streptophyta</taxon>
        <taxon>Embryophyta</taxon>
        <taxon>Tracheophyta</taxon>
        <taxon>Spermatophyta</taxon>
        <taxon>Magnoliopsida</taxon>
        <taxon>eudicotyledons</taxon>
        <taxon>Gunneridae</taxon>
        <taxon>Pentapetalae</taxon>
        <taxon>rosids</taxon>
        <taxon>fabids</taxon>
        <taxon>Rosales</taxon>
        <taxon>Cannabaceae</taxon>
        <taxon>Cannabis</taxon>
    </lineage>
</organism>
<accession>A0A7J6I093</accession>
<protein>
    <recommendedName>
        <fullName evidence="3">DUF4283 domain-containing protein</fullName>
    </recommendedName>
</protein>
<gene>
    <name evidence="1" type="ORF">G4B88_023053</name>
</gene>
<dbReference type="InterPro" id="IPR040256">
    <property type="entry name" value="At4g02000-like"/>
</dbReference>
<dbReference type="PANTHER" id="PTHR31286">
    <property type="entry name" value="GLYCINE-RICH CELL WALL STRUCTURAL PROTEIN 1.8-LIKE"/>
    <property type="match status" value="1"/>
</dbReference>
<comment type="caution">
    <text evidence="1">The sequence shown here is derived from an EMBL/GenBank/DDBJ whole genome shotgun (WGS) entry which is preliminary data.</text>
</comment>
<sequence length="134" mass="15206">MAHSTSVAIEQTIAADIPFAPPVPLWIRLHDLGLQYWGNKSLSALVSIIGKPIMVDQQTKDRTRIQFAQILVEMEITDAPPKFIPYIDEFGQSQDQSIEYEWLPAKCTSCLKFGHTKATCRVDEMRKEKKDGKN</sequence>
<dbReference type="AlphaFoldDB" id="A0A7J6I093"/>
<keyword evidence="2" id="KW-1185">Reference proteome</keyword>
<dbReference type="Proteomes" id="UP000583929">
    <property type="component" value="Unassembled WGS sequence"/>
</dbReference>
<reference evidence="1 2" key="1">
    <citation type="journal article" date="2020" name="bioRxiv">
        <title>Sequence and annotation of 42 cannabis genomes reveals extensive copy number variation in cannabinoid synthesis and pathogen resistance genes.</title>
        <authorList>
            <person name="Mckernan K.J."/>
            <person name="Helbert Y."/>
            <person name="Kane L.T."/>
            <person name="Ebling H."/>
            <person name="Zhang L."/>
            <person name="Liu B."/>
            <person name="Eaton Z."/>
            <person name="Mclaughlin S."/>
            <person name="Kingan S."/>
            <person name="Baybayan P."/>
            <person name="Concepcion G."/>
            <person name="Jordan M."/>
            <person name="Riva A."/>
            <person name="Barbazuk W."/>
            <person name="Harkins T."/>
        </authorList>
    </citation>
    <scope>NUCLEOTIDE SEQUENCE [LARGE SCALE GENOMIC DNA]</scope>
    <source>
        <strain evidence="2">cv. Jamaican Lion 4</strain>
        <tissue evidence="1">Leaf</tissue>
    </source>
</reference>
<proteinExistence type="predicted"/>